<dbReference type="PANTHER" id="PTHR11145">
    <property type="entry name" value="BTB/POZ DOMAIN-CONTAINING ADAPTER FOR CUL3-MEDIATED RHOA DEGRADATION PROTEIN FAMILY MEMBER"/>
    <property type="match status" value="1"/>
</dbReference>
<dbReference type="AlphaFoldDB" id="Q65ZG7"/>
<dbReference type="Gene3D" id="3.30.710.10">
    <property type="entry name" value="Potassium Channel Kv1.1, Chain A"/>
    <property type="match status" value="1"/>
</dbReference>
<feature type="transmembrane region" description="Helical" evidence="1">
    <location>
        <begin position="97"/>
        <end position="115"/>
    </location>
</feature>
<evidence type="ECO:0000259" key="2">
    <source>
        <dbReference type="Pfam" id="PF02214"/>
    </source>
</evidence>
<keyword evidence="3" id="KW-0406">Ion transport</keyword>
<dbReference type="GO" id="GO:0051260">
    <property type="term" value="P:protein homooligomerization"/>
    <property type="evidence" value="ECO:0007669"/>
    <property type="project" value="InterPro"/>
</dbReference>
<dbReference type="OrthoDB" id="2414723at2759"/>
<dbReference type="SMR" id="Q65ZG7"/>
<gene>
    <name evidence="3" type="ORF">CELE_ZC239.17</name>
    <name evidence="3 5" type="ORF">ZC239.17</name>
</gene>
<name>Q65ZG7_CAEEL</name>
<dbReference type="Pfam" id="PF02214">
    <property type="entry name" value="BTB_2"/>
    <property type="match status" value="1"/>
</dbReference>
<dbReference type="eggNOG" id="KOG2716">
    <property type="taxonomic scope" value="Eukaryota"/>
</dbReference>
<evidence type="ECO:0000313" key="4">
    <source>
        <dbReference type="Proteomes" id="UP000001940"/>
    </source>
</evidence>
<dbReference type="SUPFAM" id="SSF54695">
    <property type="entry name" value="POZ domain"/>
    <property type="match status" value="1"/>
</dbReference>
<dbReference type="WormBase" id="ZC239.17">
    <property type="protein sequence ID" value="CE36254"/>
    <property type="gene ID" value="WBGene00022575"/>
</dbReference>
<keyword evidence="1" id="KW-0472">Membrane</keyword>
<dbReference type="PaxDb" id="6239-ZC239.17"/>
<sequence length="132" mass="15790">MLLTIFLQKPEHFQPKLEKSGCIFIDRSPKHFELILNLMRDGNLWLPETEKELRELCAEANYYQMFGLYNKCGVKLSTIINFRMIQNQKPITKNNSYTRFFVFSLIFLVFVYYIPALKSYFIVEKSSKCYLF</sequence>
<dbReference type="GeneID" id="173665"/>
<evidence type="ECO:0000313" key="5">
    <source>
        <dbReference type="WormBase" id="ZC239.17"/>
    </source>
</evidence>
<dbReference type="InterPro" id="IPR045068">
    <property type="entry name" value="BACURD1-3"/>
</dbReference>
<dbReference type="PhylomeDB" id="Q65ZG7"/>
<keyword evidence="3" id="KW-0407">Ion channel</keyword>
<dbReference type="InterPro" id="IPR003131">
    <property type="entry name" value="T1-type_BTB"/>
</dbReference>
<accession>Q65ZG7</accession>
<dbReference type="CTD" id="173665"/>
<dbReference type="UCSC" id="ZC239.17">
    <property type="organism name" value="c. elegans"/>
</dbReference>
<dbReference type="AGR" id="WB:WBGene00022575"/>
<keyword evidence="1" id="KW-1133">Transmembrane helix</keyword>
<dbReference type="Bgee" id="WBGene00022575">
    <property type="expression patterns" value="Expressed in material anatomical entity and 2 other cell types or tissues"/>
</dbReference>
<dbReference type="GO" id="GO:0034220">
    <property type="term" value="P:monoatomic ion transmembrane transport"/>
    <property type="evidence" value="ECO:0007669"/>
    <property type="project" value="UniProtKB-KW"/>
</dbReference>
<keyword evidence="4" id="KW-1185">Reference proteome</keyword>
<organism evidence="3 4">
    <name type="scientific">Caenorhabditis elegans</name>
    <dbReference type="NCBI Taxonomy" id="6239"/>
    <lineage>
        <taxon>Eukaryota</taxon>
        <taxon>Metazoa</taxon>
        <taxon>Ecdysozoa</taxon>
        <taxon>Nematoda</taxon>
        <taxon>Chromadorea</taxon>
        <taxon>Rhabditida</taxon>
        <taxon>Rhabditina</taxon>
        <taxon>Rhabditomorpha</taxon>
        <taxon>Rhabditoidea</taxon>
        <taxon>Rhabditidae</taxon>
        <taxon>Peloderinae</taxon>
        <taxon>Caenorhabditis</taxon>
    </lineage>
</organism>
<protein>
    <submittedName>
        <fullName evidence="3">Potassium channel tetramerisation-type BTB domain-containing protein</fullName>
    </submittedName>
</protein>
<feature type="domain" description="Potassium channel tetramerisation-type BTB" evidence="2">
    <location>
        <begin position="11"/>
        <end position="68"/>
    </location>
</feature>
<dbReference type="Proteomes" id="UP000001940">
    <property type="component" value="Chromosome II"/>
</dbReference>
<proteinExistence type="predicted"/>
<dbReference type="KEGG" id="cel:CELE_ZC239.17"/>
<dbReference type="PANTHER" id="PTHR11145:SF19">
    <property type="entry name" value="BTB DOMAIN-CONTAINING PROTEIN-RELATED"/>
    <property type="match status" value="1"/>
</dbReference>
<dbReference type="InParanoid" id="Q65ZG7"/>
<keyword evidence="1" id="KW-0812">Transmembrane</keyword>
<keyword evidence="3" id="KW-0813">Transport</keyword>
<dbReference type="RefSeq" id="NP_494483.2">
    <property type="nucleotide sequence ID" value="NM_062082.3"/>
</dbReference>
<evidence type="ECO:0000256" key="1">
    <source>
        <dbReference type="SAM" id="Phobius"/>
    </source>
</evidence>
<dbReference type="HOGENOM" id="CLU_143046_0_0_1"/>
<reference evidence="3 4" key="1">
    <citation type="journal article" date="1998" name="Science">
        <title>Genome sequence of the nematode C. elegans: a platform for investigating biology.</title>
        <authorList>
            <consortium name="The C. elegans sequencing consortium"/>
            <person name="Sulson J.E."/>
            <person name="Waterston R."/>
        </authorList>
    </citation>
    <scope>NUCLEOTIDE SEQUENCE [LARGE SCALE GENOMIC DNA]</scope>
    <source>
        <strain evidence="3 4">Bristol N2</strain>
    </source>
</reference>
<evidence type="ECO:0000313" key="3">
    <source>
        <dbReference type="EMBL" id="CCD64940.1"/>
    </source>
</evidence>
<dbReference type="EMBL" id="BX284602">
    <property type="protein sequence ID" value="CCD64940.1"/>
    <property type="molecule type" value="Genomic_DNA"/>
</dbReference>
<dbReference type="InterPro" id="IPR011333">
    <property type="entry name" value="SKP1/BTB/POZ_sf"/>
</dbReference>